<keyword evidence="3" id="KW-0614">Plasmid</keyword>
<keyword evidence="4" id="KW-1185">Reference proteome</keyword>
<evidence type="ECO:0000313" key="4">
    <source>
        <dbReference type="Proteomes" id="UP000193978"/>
    </source>
</evidence>
<keyword evidence="2" id="KW-0732">Signal</keyword>
<accession>A0A1W6N290</accession>
<organism evidence="3 4">
    <name type="scientific">Methylocystis bryophila</name>
    <dbReference type="NCBI Taxonomy" id="655015"/>
    <lineage>
        <taxon>Bacteria</taxon>
        <taxon>Pseudomonadati</taxon>
        <taxon>Pseudomonadota</taxon>
        <taxon>Alphaproteobacteria</taxon>
        <taxon>Hyphomicrobiales</taxon>
        <taxon>Methylocystaceae</taxon>
        <taxon>Methylocystis</taxon>
    </lineage>
</organism>
<name>A0A1W6N290_9HYPH</name>
<evidence type="ECO:0008006" key="5">
    <source>
        <dbReference type="Google" id="ProtNLM"/>
    </source>
</evidence>
<dbReference type="EMBL" id="CP019949">
    <property type="protein sequence ID" value="ARN83929.1"/>
    <property type="molecule type" value="Genomic_DNA"/>
</dbReference>
<evidence type="ECO:0000256" key="2">
    <source>
        <dbReference type="SAM" id="SignalP"/>
    </source>
</evidence>
<geneLocation type="plasmid" evidence="3 4">
    <name>p1</name>
</geneLocation>
<evidence type="ECO:0000313" key="3">
    <source>
        <dbReference type="EMBL" id="ARN83929.1"/>
    </source>
</evidence>
<sequence length="250" mass="24859">MSKMRASTLLVSAIAVVLARPELALADCQTVSASDVAQDIQNCPSANNALKNNACNFGGAAIAESGGTTCASNGNNFGVLQLTRSNLTNTGYSPSQYLNLPAQIQVCIWAQQVGNSNTSGAYQTLSNSGSINGTPVTAGMLAACFQFGPLICKNDLAFMQANGGACPTAGNGGVRATGQSLSSGSANLDGNSQSICSWGQSIQNKINQAAATCNGLNGGGTNCPGGVSTPGGVIPPSPGNAPVSLPANLA</sequence>
<dbReference type="Proteomes" id="UP000193978">
    <property type="component" value="Plasmid p1"/>
</dbReference>
<evidence type="ECO:0000256" key="1">
    <source>
        <dbReference type="SAM" id="MobiDB-lite"/>
    </source>
</evidence>
<proteinExistence type="predicted"/>
<feature type="region of interest" description="Disordered" evidence="1">
    <location>
        <begin position="229"/>
        <end position="250"/>
    </location>
</feature>
<reference evidence="3 4" key="1">
    <citation type="submission" date="2017-02" db="EMBL/GenBank/DDBJ databases">
        <authorList>
            <person name="Peterson S.W."/>
        </authorList>
    </citation>
    <scope>NUCLEOTIDE SEQUENCE [LARGE SCALE GENOMIC DNA]</scope>
    <source>
        <strain evidence="3 4">S285</strain>
        <plasmid evidence="4">Plasmid p1</plasmid>
    </source>
</reference>
<gene>
    <name evidence="3" type="ORF">B1812_21900</name>
</gene>
<protein>
    <recommendedName>
        <fullName evidence="5">Transglycosylase SLT domain-containing protein</fullName>
    </recommendedName>
</protein>
<dbReference type="KEGG" id="mbry:B1812_21900"/>
<feature type="chain" id="PRO_5010889851" description="Transglycosylase SLT domain-containing protein" evidence="2">
    <location>
        <begin position="27"/>
        <end position="250"/>
    </location>
</feature>
<feature type="signal peptide" evidence="2">
    <location>
        <begin position="1"/>
        <end position="26"/>
    </location>
</feature>
<dbReference type="AlphaFoldDB" id="A0A1W6N290"/>